<evidence type="ECO:0000256" key="1">
    <source>
        <dbReference type="SAM" id="MobiDB-lite"/>
    </source>
</evidence>
<dbReference type="RefSeq" id="WP_379562664.1">
    <property type="nucleotide sequence ID" value="NZ_JBHUMX010000041.1"/>
</dbReference>
<dbReference type="SUPFAM" id="SSF53474">
    <property type="entry name" value="alpha/beta-Hydrolases"/>
    <property type="match status" value="1"/>
</dbReference>
<dbReference type="Proteomes" id="UP001597451">
    <property type="component" value="Unassembled WGS sequence"/>
</dbReference>
<comment type="caution">
    <text evidence="2">The sequence shown here is derived from an EMBL/GenBank/DDBJ whole genome shotgun (WGS) entry which is preliminary data.</text>
</comment>
<evidence type="ECO:0000313" key="2">
    <source>
        <dbReference type="EMBL" id="MFD2629874.1"/>
    </source>
</evidence>
<gene>
    <name evidence="2" type="ORF">ACFSUN_13885</name>
</gene>
<accession>A0ABW5Q2J1</accession>
<name>A0ABW5Q2J1_9BACI</name>
<dbReference type="EMBL" id="JBHUMX010000041">
    <property type="protein sequence ID" value="MFD2629874.1"/>
    <property type="molecule type" value="Genomic_DNA"/>
</dbReference>
<organism evidence="2 3">
    <name type="scientific">Oceanobacillus kapialis</name>
    <dbReference type="NCBI Taxonomy" id="481353"/>
    <lineage>
        <taxon>Bacteria</taxon>
        <taxon>Bacillati</taxon>
        <taxon>Bacillota</taxon>
        <taxon>Bacilli</taxon>
        <taxon>Bacillales</taxon>
        <taxon>Bacillaceae</taxon>
        <taxon>Oceanobacillus</taxon>
    </lineage>
</organism>
<protein>
    <submittedName>
        <fullName evidence="2">Esterase/lipase family protein</fullName>
    </submittedName>
</protein>
<proteinExistence type="predicted"/>
<reference evidence="3" key="1">
    <citation type="journal article" date="2019" name="Int. J. Syst. Evol. Microbiol.">
        <title>The Global Catalogue of Microorganisms (GCM) 10K type strain sequencing project: providing services to taxonomists for standard genome sequencing and annotation.</title>
        <authorList>
            <consortium name="The Broad Institute Genomics Platform"/>
            <consortium name="The Broad Institute Genome Sequencing Center for Infectious Disease"/>
            <person name="Wu L."/>
            <person name="Ma J."/>
        </authorList>
    </citation>
    <scope>NUCLEOTIDE SEQUENCE [LARGE SCALE GENOMIC DNA]</scope>
    <source>
        <strain evidence="3">TISTR 1858</strain>
    </source>
</reference>
<dbReference type="InterPro" id="IPR029058">
    <property type="entry name" value="AB_hydrolase_fold"/>
</dbReference>
<feature type="region of interest" description="Disordered" evidence="1">
    <location>
        <begin position="32"/>
        <end position="59"/>
    </location>
</feature>
<keyword evidence="3" id="KW-1185">Reference proteome</keyword>
<feature type="compositionally biased region" description="Polar residues" evidence="1">
    <location>
        <begin position="37"/>
        <end position="56"/>
    </location>
</feature>
<evidence type="ECO:0000313" key="3">
    <source>
        <dbReference type="Proteomes" id="UP001597451"/>
    </source>
</evidence>
<sequence length="530" mass="57870">MKTLGRISISLLLILLFGFLRDTILAQPLAPHPPTPVWQQDSPVYSPSGKGSNGNDETPGEWYAGDTPANLQEDAPVLLFVPGLNNVAQIFWEDNDMYQTALDAGYQTAFVQLHDAGGASADMWENGQLLAEKIEEISAHFSNKPITVIAYSKGGVDTHAAITYYGAGEFVENVITLSSPHHGSQLADLANSSWAGWLADLIGAQGEGTTAVETGYMEYFRSITDVEPAASAHDYYTIGGTDWGSMFSSTWFGGMYLNSYGDNDGVVTASSSHLPVGELLEIGNWNHTTVRSGDTFPIFENVISDNSLARLTQHTPIHEEAIQQKAPLNQWITGGELIEAKEKALPITIDESIKKANLQLFSAAPLLSLELLDPTGKSTPITPKVTENEEGYFINSISHHIALENLQTGTWQLRLKSSKENAYLLVADYTGENLVSVEADAFTNKSNLTQTVTVDKSQVKPETVKATYYVKESGATPEQVRTYENDANLSQTVPLQNENQSYVVTIEVEGLTKEGNAFKRTFINSVYRAD</sequence>
<dbReference type="Gene3D" id="3.40.50.1820">
    <property type="entry name" value="alpha/beta hydrolase"/>
    <property type="match status" value="1"/>
</dbReference>